<organism evidence="1 2">
    <name type="scientific">Bartonella bacilliformis (strain ATCC 35685 / KC583 / Herrer 020/F12,63)</name>
    <dbReference type="NCBI Taxonomy" id="360095"/>
    <lineage>
        <taxon>Bacteria</taxon>
        <taxon>Pseudomonadati</taxon>
        <taxon>Pseudomonadota</taxon>
        <taxon>Alphaproteobacteria</taxon>
        <taxon>Hyphomicrobiales</taxon>
        <taxon>Bartonellaceae</taxon>
        <taxon>Bartonella</taxon>
    </lineage>
</organism>
<dbReference type="EMBL" id="CP000524">
    <property type="protein sequence ID" value="ABM45573.1"/>
    <property type="molecule type" value="Genomic_DNA"/>
</dbReference>
<gene>
    <name evidence="1" type="ordered locus">BARBAKC583_1280</name>
</gene>
<dbReference type="KEGG" id="bbk:BARBAKC583_1280"/>
<evidence type="ECO:0000313" key="1">
    <source>
        <dbReference type="EMBL" id="ABM45573.1"/>
    </source>
</evidence>
<evidence type="ECO:0000313" key="2">
    <source>
        <dbReference type="Proteomes" id="UP000000643"/>
    </source>
</evidence>
<sequence length="45" mass="5076">MTSCILPLLFCMVLVEIENAQDLCQLSIMVLSRKFFNPGLCKSLI</sequence>
<proteinExistence type="predicted"/>
<dbReference type="STRING" id="360095.BARBAKC583_1280"/>
<dbReference type="HOGENOM" id="CLU_3196540_0_0_5"/>
<name>A1UU76_BARBK</name>
<protein>
    <submittedName>
        <fullName evidence="1">Uncharacterized protein</fullName>
    </submittedName>
</protein>
<accession>A1UU76</accession>
<reference evidence="1 2" key="1">
    <citation type="submission" date="2006-12" db="EMBL/GenBank/DDBJ databases">
        <authorList>
            <person name="Hendrix L."/>
            <person name="Mohamoud Y."/>
            <person name="Radune D."/>
            <person name="Shvartsbeyn A."/>
            <person name="Daugherty S."/>
            <person name="Dodson R."/>
            <person name="Durkin A.S."/>
            <person name="Harkins D."/>
            <person name="Huot H."/>
            <person name="Kothari S.P."/>
            <person name="Madupu R."/>
            <person name="Li J."/>
            <person name="Nelson W.C."/>
            <person name="Shrivastava S."/>
            <person name="Giglio M.G."/>
            <person name="Haft D."/>
            <person name="Selengut J."/>
            <person name="Fraser-Ligget C."/>
            <person name="Seshadri R."/>
        </authorList>
    </citation>
    <scope>NUCLEOTIDE SEQUENCE [LARGE SCALE GENOMIC DNA]</scope>
    <source>
        <strain evidence="2">ATCC 35685 / NCTC 12138 / KC583</strain>
    </source>
</reference>
<dbReference type="AlphaFoldDB" id="A1UU76"/>
<dbReference type="Proteomes" id="UP000000643">
    <property type="component" value="Chromosome"/>
</dbReference>